<gene>
    <name evidence="2" type="ORF">ANCCEY_15503</name>
</gene>
<reference evidence="2 3" key="1">
    <citation type="submission" date="2013-05" db="EMBL/GenBank/DDBJ databases">
        <title>Draft genome of the parasitic nematode Anyclostoma ceylanicum.</title>
        <authorList>
            <person name="Mitreva M."/>
        </authorList>
    </citation>
    <scope>NUCLEOTIDE SEQUENCE [LARGE SCALE GENOMIC DNA]</scope>
</reference>
<dbReference type="EMBL" id="KE128479">
    <property type="protein sequence ID" value="EPB65433.1"/>
    <property type="molecule type" value="Genomic_DNA"/>
</dbReference>
<name>A0A0D6L4Q5_9BILA</name>
<dbReference type="SUPFAM" id="SSF53850">
    <property type="entry name" value="Periplasmic binding protein-like II"/>
    <property type="match status" value="1"/>
</dbReference>
<organism evidence="2 3">
    <name type="scientific">Ancylostoma ceylanicum</name>
    <dbReference type="NCBI Taxonomy" id="53326"/>
    <lineage>
        <taxon>Eukaryota</taxon>
        <taxon>Metazoa</taxon>
        <taxon>Ecdysozoa</taxon>
        <taxon>Nematoda</taxon>
        <taxon>Chromadorea</taxon>
        <taxon>Rhabditida</taxon>
        <taxon>Rhabditina</taxon>
        <taxon>Rhabditomorpha</taxon>
        <taxon>Strongyloidea</taxon>
        <taxon>Ancylostomatidae</taxon>
        <taxon>Ancylostomatinae</taxon>
        <taxon>Ancylostoma</taxon>
    </lineage>
</organism>
<dbReference type="InterPro" id="IPR054393">
    <property type="entry name" value="Thiaminase-1_dom"/>
</dbReference>
<dbReference type="InterPro" id="IPR030901">
    <property type="entry name" value="Thiaminase_BcmE"/>
</dbReference>
<proteinExistence type="predicted"/>
<sequence>MFPDWTSFKTELRKHWNKQHPTCMLNVVDWDAYSDDPDNNLDVFVFDNIFMTYFIERGFLMKLDKKDIDNIADFIPYAIEGCKDKPEGTGYYGLPQIGCTNMLYYRKKDKALERAQTYTELCAVLGISPDTAVIPPLNEGLLIDLSDNTMDACMYLDFSMDNRVPYSWNPPLPAADSLSGDLLHQMHKLVSAGGLKQ</sequence>
<dbReference type="Pfam" id="PF22141">
    <property type="entry name" value="Thiaminase-1_dom"/>
    <property type="match status" value="1"/>
</dbReference>
<dbReference type="NCBIfam" id="TIGR04541">
    <property type="entry name" value="thiaminase_BcmE"/>
    <property type="match status" value="1"/>
</dbReference>
<feature type="domain" description="Thiaminase-1 insert" evidence="1">
    <location>
        <begin position="100"/>
        <end position="196"/>
    </location>
</feature>
<keyword evidence="3" id="KW-1185">Reference proteome</keyword>
<dbReference type="Gene3D" id="3.40.190.10">
    <property type="entry name" value="Periplasmic binding protein-like II"/>
    <property type="match status" value="1"/>
</dbReference>
<accession>A0A0D6L4Q5</accession>
<evidence type="ECO:0000313" key="2">
    <source>
        <dbReference type="EMBL" id="EPB65433.1"/>
    </source>
</evidence>
<feature type="non-terminal residue" evidence="2">
    <location>
        <position position="197"/>
    </location>
</feature>
<evidence type="ECO:0000259" key="1">
    <source>
        <dbReference type="Pfam" id="PF22141"/>
    </source>
</evidence>
<dbReference type="AlphaFoldDB" id="A0A0D6L4Q5"/>
<evidence type="ECO:0000313" key="3">
    <source>
        <dbReference type="Proteomes" id="UP000054495"/>
    </source>
</evidence>
<dbReference type="Proteomes" id="UP000054495">
    <property type="component" value="Unassembled WGS sequence"/>
</dbReference>
<protein>
    <submittedName>
        <fullName evidence="2">Thiaminase-1 domain protein</fullName>
    </submittedName>
</protein>